<gene>
    <name evidence="2" type="ordered locus">CPS_2432</name>
</gene>
<dbReference type="AlphaFoldDB" id="Q481X0"/>
<dbReference type="PROSITE" id="PS51257">
    <property type="entry name" value="PROKAR_LIPOPROTEIN"/>
    <property type="match status" value="1"/>
</dbReference>
<evidence type="ECO:0000256" key="1">
    <source>
        <dbReference type="SAM" id="SignalP"/>
    </source>
</evidence>
<dbReference type="HOGENOM" id="CLU_1755720_0_0_6"/>
<evidence type="ECO:0000313" key="2">
    <source>
        <dbReference type="EMBL" id="AAZ24479.1"/>
    </source>
</evidence>
<evidence type="ECO:0000313" key="3">
    <source>
        <dbReference type="Proteomes" id="UP000000547"/>
    </source>
</evidence>
<dbReference type="STRING" id="167879.CPS_2432"/>
<accession>Q481X0</accession>
<dbReference type="Proteomes" id="UP000000547">
    <property type="component" value="Chromosome"/>
</dbReference>
<dbReference type="RefSeq" id="WP_011043242.1">
    <property type="nucleotide sequence ID" value="NC_003910.7"/>
</dbReference>
<sequence>MKYIVKLITLSILSLSLFSCSGTINSVDGKGEGIGHVYIVSEAIAKRLMMAAMKSQFNPSDIKVLVAPKLGFSSKVQYGIDKDTVELVALKANGVNREGNNVNGYVFSAEHHGTAPAAGSPTIDRLLAHVVKDAEALGSTAKFSQLIN</sequence>
<feature type="signal peptide" evidence="1">
    <location>
        <begin position="1"/>
        <end position="21"/>
    </location>
</feature>
<name>Q481X0_COLP3</name>
<dbReference type="EMBL" id="CP000083">
    <property type="protein sequence ID" value="AAZ24479.1"/>
    <property type="molecule type" value="Genomic_DNA"/>
</dbReference>
<keyword evidence="2" id="KW-0449">Lipoprotein</keyword>
<feature type="chain" id="PRO_5004234137" evidence="1">
    <location>
        <begin position="22"/>
        <end position="148"/>
    </location>
</feature>
<keyword evidence="1" id="KW-0732">Signal</keyword>
<protein>
    <submittedName>
        <fullName evidence="2">Putative lipoprotein</fullName>
    </submittedName>
</protein>
<dbReference type="KEGG" id="cps:CPS_2432"/>
<organism evidence="2 3">
    <name type="scientific">Colwellia psychrerythraea (strain 34H / ATCC BAA-681)</name>
    <name type="common">Vibrio psychroerythus</name>
    <dbReference type="NCBI Taxonomy" id="167879"/>
    <lineage>
        <taxon>Bacteria</taxon>
        <taxon>Pseudomonadati</taxon>
        <taxon>Pseudomonadota</taxon>
        <taxon>Gammaproteobacteria</taxon>
        <taxon>Alteromonadales</taxon>
        <taxon>Colwelliaceae</taxon>
        <taxon>Colwellia</taxon>
    </lineage>
</organism>
<reference evidence="2" key="1">
    <citation type="journal article" date="2005" name="Proc. Natl. Acad. Sci. U.S.A.">
        <title>The psychrophilic lifestyle as revealed by the genome sequence of Colwellia psychrerythraea 34H through genomic and proteomic analyses.</title>
        <authorList>
            <person name="Methe B.A."/>
            <person name="Nelson K.E."/>
            <person name="Deming J.W."/>
            <person name="Momen B."/>
            <person name="Melamud E."/>
            <person name="Zhang X."/>
            <person name="Moult J."/>
            <person name="Madupu R."/>
            <person name="Nelson W.C."/>
            <person name="Dodson R.J."/>
            <person name="Brinkac L.M."/>
            <person name="Daugherty S.C."/>
            <person name="Durkin A.S."/>
            <person name="DeBoy R.T."/>
            <person name="Kolonay J.F."/>
            <person name="Sullivan S.A."/>
            <person name="Zhou L."/>
            <person name="Davidsen T.M."/>
            <person name="Wu M."/>
            <person name="Huston A.L."/>
            <person name="Lewis M."/>
            <person name="Weaver B."/>
            <person name="Weidman J.F."/>
            <person name="Khouri H."/>
            <person name="Utterback T.R."/>
            <person name="Feldblyum T.V."/>
            <person name="Fraser C.M."/>
        </authorList>
    </citation>
    <scope>NUCLEOTIDE SEQUENCE [LARGE SCALE GENOMIC DNA]</scope>
    <source>
        <strain evidence="2">34H</strain>
    </source>
</reference>
<proteinExistence type="predicted"/>